<dbReference type="PANTHER" id="PTHR43384">
    <property type="entry name" value="SEPTUM SITE-DETERMINING PROTEIN MIND HOMOLOG, CHLOROPLASTIC-RELATED"/>
    <property type="match status" value="1"/>
</dbReference>
<evidence type="ECO:0000313" key="4">
    <source>
        <dbReference type="EMBL" id="VFU15855.1"/>
    </source>
</evidence>
<dbReference type="Pfam" id="PF13614">
    <property type="entry name" value="AAA_31"/>
    <property type="match status" value="1"/>
</dbReference>
<dbReference type="SUPFAM" id="SSF52540">
    <property type="entry name" value="P-loop containing nucleoside triphosphate hydrolases"/>
    <property type="match status" value="1"/>
</dbReference>
<dbReference type="InterPro" id="IPR050625">
    <property type="entry name" value="ParA/MinD_ATPase"/>
</dbReference>
<evidence type="ECO:0000256" key="1">
    <source>
        <dbReference type="ARBA" id="ARBA00022741"/>
    </source>
</evidence>
<name>A0A485M8E8_9ZZZZ</name>
<dbReference type="GO" id="GO:0016887">
    <property type="term" value="F:ATP hydrolysis activity"/>
    <property type="evidence" value="ECO:0007669"/>
    <property type="project" value="TreeGrafter"/>
</dbReference>
<dbReference type="GO" id="GO:0051782">
    <property type="term" value="P:negative regulation of cell division"/>
    <property type="evidence" value="ECO:0007669"/>
    <property type="project" value="TreeGrafter"/>
</dbReference>
<accession>A0A485M8E8</accession>
<dbReference type="GO" id="GO:0005524">
    <property type="term" value="F:ATP binding"/>
    <property type="evidence" value="ECO:0007669"/>
    <property type="project" value="UniProtKB-KW"/>
</dbReference>
<dbReference type="EMBL" id="CAADRM010000109">
    <property type="protein sequence ID" value="VFU15855.1"/>
    <property type="molecule type" value="Genomic_DNA"/>
</dbReference>
<dbReference type="InterPro" id="IPR027417">
    <property type="entry name" value="P-loop_NTPase"/>
</dbReference>
<keyword evidence="2" id="KW-0067">ATP-binding</keyword>
<sequence>MARIMAVTSGKGGVGKSNFTLNVGICLAMMNHRVRILDADLGLANMDVLLGIRPNRTLEDVILGRLGIDEIIFKTDYHVELIPGSSGTQEMADLGREQLEGLVKQVSALSASSDYLLVDTASGISSGVISFLMAAPEVIVGVAPEPTSLTDAYAMIKVLKKNDYPGRISMFSSMVKNSSAGHSLYKKISSASQRFLDTHVEYLGSVYHDDKLSRAVTDQVPAVVRYPTSDIARCYRIIASTLLGQESVEADHEKFWARLITMLVKAPKHKVAPAGPDTGARKNGDLRGMLNMLLDEQRRTRELLERLVEKIEQNDMSIRPKPGSFV</sequence>
<evidence type="ECO:0000259" key="3">
    <source>
        <dbReference type="Pfam" id="PF13614"/>
    </source>
</evidence>
<dbReference type="AlphaFoldDB" id="A0A485M8E8"/>
<dbReference type="GO" id="GO:0009898">
    <property type="term" value="C:cytoplasmic side of plasma membrane"/>
    <property type="evidence" value="ECO:0007669"/>
    <property type="project" value="TreeGrafter"/>
</dbReference>
<keyword evidence="1" id="KW-0547">Nucleotide-binding</keyword>
<evidence type="ECO:0000256" key="2">
    <source>
        <dbReference type="ARBA" id="ARBA00022840"/>
    </source>
</evidence>
<proteinExistence type="predicted"/>
<dbReference type="InterPro" id="IPR033875">
    <property type="entry name" value="FlhG"/>
</dbReference>
<dbReference type="PANTHER" id="PTHR43384:SF4">
    <property type="entry name" value="CELLULOSE BIOSYNTHESIS PROTEIN BCSQ-RELATED"/>
    <property type="match status" value="1"/>
</dbReference>
<gene>
    <name evidence="4" type="primary">ylxH</name>
    <name evidence="4" type="ORF">SCFA_450078</name>
</gene>
<dbReference type="Gene3D" id="3.40.50.300">
    <property type="entry name" value="P-loop containing nucleotide triphosphate hydrolases"/>
    <property type="match status" value="1"/>
</dbReference>
<feature type="domain" description="AAA" evidence="3">
    <location>
        <begin position="3"/>
        <end position="161"/>
    </location>
</feature>
<dbReference type="InterPro" id="IPR025669">
    <property type="entry name" value="AAA_dom"/>
</dbReference>
<dbReference type="CDD" id="cd02038">
    <property type="entry name" value="FlhG-like"/>
    <property type="match status" value="1"/>
</dbReference>
<reference evidence="4" key="1">
    <citation type="submission" date="2019-03" db="EMBL/GenBank/DDBJ databases">
        <authorList>
            <person name="Hao L."/>
        </authorList>
    </citation>
    <scope>NUCLEOTIDE SEQUENCE</scope>
</reference>
<organism evidence="4">
    <name type="scientific">anaerobic digester metagenome</name>
    <dbReference type="NCBI Taxonomy" id="1263854"/>
    <lineage>
        <taxon>unclassified sequences</taxon>
        <taxon>metagenomes</taxon>
        <taxon>ecological metagenomes</taxon>
    </lineage>
</organism>
<protein>
    <submittedName>
        <fullName evidence="4">Flagellum site-determining protein YlxH</fullName>
    </submittedName>
</protein>
<dbReference type="GO" id="GO:0005829">
    <property type="term" value="C:cytosol"/>
    <property type="evidence" value="ECO:0007669"/>
    <property type="project" value="TreeGrafter"/>
</dbReference>